<gene>
    <name evidence="1" type="ORF">POL58_04025</name>
</gene>
<comment type="caution">
    <text evidence="1">The sequence shown here is derived from an EMBL/GenBank/DDBJ whole genome shotgun (WGS) entry which is preliminary data.</text>
</comment>
<dbReference type="EMBL" id="JAQNDN010000001">
    <property type="protein sequence ID" value="MDC0666886.1"/>
    <property type="molecule type" value="Genomic_DNA"/>
</dbReference>
<dbReference type="PROSITE" id="PS51257">
    <property type="entry name" value="PROKAR_LIPOPROTEIN"/>
    <property type="match status" value="1"/>
</dbReference>
<sequence length="375" mass="39600">MLQRTPPARGAFRRLRCLLVPCLLSACDACDPQLPPAVASSRYIEFHTWVYPDGLVDGAVVCMDDKLAEMDRFVEFVADALELPPPTTPIHYVHTPQALVSEDTWVCPANAGGCFDPDGRGDQKVVYSTHLDLMHELVHAVETPALGRSHPVFEEGMANYLSTDWSSADILPEFPTTLKAGIGPGRHPGGAVSMHFVGALLARGTMSQYVDLRRRVGHDDGLAELAAAYEHVFGGSFAQFLDDASATPVIGLGADPLCAGPPTIPWESPGPLDVTLPWACGDGRTFGIGKAFQTAFSLDVQREGSARMTVTSAGDGSEPEALLDACARGGEGGFNAFLAGGGRPAPGVLIPGRHVLSVLMSSDPAATGELSLVIE</sequence>
<dbReference type="Proteomes" id="UP001217838">
    <property type="component" value="Unassembled WGS sequence"/>
</dbReference>
<proteinExistence type="predicted"/>
<protein>
    <recommendedName>
        <fullName evidence="3">Lipoprotein</fullName>
    </recommendedName>
</protein>
<accession>A0ABT5AYH3</accession>
<evidence type="ECO:0000313" key="2">
    <source>
        <dbReference type="Proteomes" id="UP001217838"/>
    </source>
</evidence>
<dbReference type="RefSeq" id="WP_271994621.1">
    <property type="nucleotide sequence ID" value="NZ_JAQNDN010000001.1"/>
</dbReference>
<organism evidence="1 2">
    <name type="scientific">Nannocystis radixulma</name>
    <dbReference type="NCBI Taxonomy" id="2995305"/>
    <lineage>
        <taxon>Bacteria</taxon>
        <taxon>Pseudomonadati</taxon>
        <taxon>Myxococcota</taxon>
        <taxon>Polyangia</taxon>
        <taxon>Nannocystales</taxon>
        <taxon>Nannocystaceae</taxon>
        <taxon>Nannocystis</taxon>
    </lineage>
</organism>
<reference evidence="1 2" key="1">
    <citation type="submission" date="2022-11" db="EMBL/GenBank/DDBJ databases">
        <title>Minimal conservation of predation-associated metabolite biosynthetic gene clusters underscores biosynthetic potential of Myxococcota including descriptions for ten novel species: Archangium lansinium sp. nov., Myxococcus landrumus sp. nov., Nannocystis bai.</title>
        <authorList>
            <person name="Ahearne A."/>
            <person name="Stevens C."/>
            <person name="Dowd S."/>
        </authorList>
    </citation>
    <scope>NUCLEOTIDE SEQUENCE [LARGE SCALE GENOMIC DNA]</scope>
    <source>
        <strain evidence="1 2">NCELM</strain>
    </source>
</reference>
<evidence type="ECO:0000313" key="1">
    <source>
        <dbReference type="EMBL" id="MDC0666886.1"/>
    </source>
</evidence>
<name>A0ABT5AYH3_9BACT</name>
<evidence type="ECO:0008006" key="3">
    <source>
        <dbReference type="Google" id="ProtNLM"/>
    </source>
</evidence>
<keyword evidence="2" id="KW-1185">Reference proteome</keyword>